<name>A0A9P8VPA0_9HYPO</name>
<sequence>MSERSPAKPDSTHTNSVFEPRHYQGFVFGFGSISQSLWQLHPDESHYFSLWQTFLDDVDPVLKIIHVPTTQRIRCSVSCETMFQEDRQTLLDRYRYGVEQALAKANVVSSPDIPALQALTLYLICARQSIDKQYVWSMTGFLIRLAMKFGLHRDPVAFGLPPFMSEMRRRLWWQIRTLDVRTAEDNHTDPLICEHTVDTKYPANLNDADLDINMTQLPPETRQRSEMLFKHPNGALLSNLHLPLPADAPAVALDHFYYGEVEEYRTLAPEPVHDAYGM</sequence>
<evidence type="ECO:0000313" key="5">
    <source>
        <dbReference type="EMBL" id="KAH6867856.1"/>
    </source>
</evidence>
<comment type="caution">
    <text evidence="5">The sequence shown here is derived from an EMBL/GenBank/DDBJ whole genome shotgun (WGS) entry which is preliminary data.</text>
</comment>
<dbReference type="AlphaFoldDB" id="A0A9P8VPA0"/>
<evidence type="ECO:0000256" key="3">
    <source>
        <dbReference type="ARBA" id="ARBA00023242"/>
    </source>
</evidence>
<dbReference type="CDD" id="cd12148">
    <property type="entry name" value="fungal_TF_MHR"/>
    <property type="match status" value="1"/>
</dbReference>
<dbReference type="PANTHER" id="PTHR31001:SF50">
    <property type="entry name" value="ZN(II)2CYS6 TRANSCRIPTION FACTOR (EUROFUNG)"/>
    <property type="match status" value="1"/>
</dbReference>
<comment type="subcellular location">
    <subcellularLocation>
        <location evidence="1">Nucleus</location>
    </subcellularLocation>
</comment>
<gene>
    <name evidence="5" type="ORF">B0T10DRAFT_569201</name>
</gene>
<organism evidence="5 6">
    <name type="scientific">Thelonectria olida</name>
    <dbReference type="NCBI Taxonomy" id="1576542"/>
    <lineage>
        <taxon>Eukaryota</taxon>
        <taxon>Fungi</taxon>
        <taxon>Dikarya</taxon>
        <taxon>Ascomycota</taxon>
        <taxon>Pezizomycotina</taxon>
        <taxon>Sordariomycetes</taxon>
        <taxon>Hypocreomycetidae</taxon>
        <taxon>Hypocreales</taxon>
        <taxon>Nectriaceae</taxon>
        <taxon>Thelonectria</taxon>
    </lineage>
</organism>
<keyword evidence="3" id="KW-0539">Nucleus</keyword>
<dbReference type="GO" id="GO:0006351">
    <property type="term" value="P:DNA-templated transcription"/>
    <property type="evidence" value="ECO:0007669"/>
    <property type="project" value="InterPro"/>
</dbReference>
<dbReference type="Pfam" id="PF04082">
    <property type="entry name" value="Fungal_trans"/>
    <property type="match status" value="1"/>
</dbReference>
<evidence type="ECO:0000259" key="4">
    <source>
        <dbReference type="SMART" id="SM00906"/>
    </source>
</evidence>
<keyword evidence="6" id="KW-1185">Reference proteome</keyword>
<dbReference type="EMBL" id="JAGPYM010000087">
    <property type="protein sequence ID" value="KAH6867856.1"/>
    <property type="molecule type" value="Genomic_DNA"/>
</dbReference>
<evidence type="ECO:0000313" key="6">
    <source>
        <dbReference type="Proteomes" id="UP000777438"/>
    </source>
</evidence>
<keyword evidence="2" id="KW-0479">Metal-binding</keyword>
<dbReference type="SMART" id="SM00906">
    <property type="entry name" value="Fungal_trans"/>
    <property type="match status" value="1"/>
</dbReference>
<evidence type="ECO:0000256" key="1">
    <source>
        <dbReference type="ARBA" id="ARBA00004123"/>
    </source>
</evidence>
<protein>
    <submittedName>
        <fullName evidence="5">Fungal-specific transcription factor domain-containing protein</fullName>
    </submittedName>
</protein>
<dbReference type="GO" id="GO:0003677">
    <property type="term" value="F:DNA binding"/>
    <property type="evidence" value="ECO:0007669"/>
    <property type="project" value="InterPro"/>
</dbReference>
<dbReference type="OrthoDB" id="424974at2759"/>
<dbReference type="InterPro" id="IPR007219">
    <property type="entry name" value="XnlR_reg_dom"/>
</dbReference>
<feature type="domain" description="Xylanolytic transcriptional activator regulatory" evidence="4">
    <location>
        <begin position="135"/>
        <end position="208"/>
    </location>
</feature>
<reference evidence="5 6" key="1">
    <citation type="journal article" date="2021" name="Nat. Commun.">
        <title>Genetic determinants of endophytism in the Arabidopsis root mycobiome.</title>
        <authorList>
            <person name="Mesny F."/>
            <person name="Miyauchi S."/>
            <person name="Thiergart T."/>
            <person name="Pickel B."/>
            <person name="Atanasova L."/>
            <person name="Karlsson M."/>
            <person name="Huettel B."/>
            <person name="Barry K.W."/>
            <person name="Haridas S."/>
            <person name="Chen C."/>
            <person name="Bauer D."/>
            <person name="Andreopoulos W."/>
            <person name="Pangilinan J."/>
            <person name="LaButti K."/>
            <person name="Riley R."/>
            <person name="Lipzen A."/>
            <person name="Clum A."/>
            <person name="Drula E."/>
            <person name="Henrissat B."/>
            <person name="Kohler A."/>
            <person name="Grigoriev I.V."/>
            <person name="Martin F.M."/>
            <person name="Hacquard S."/>
        </authorList>
    </citation>
    <scope>NUCLEOTIDE SEQUENCE [LARGE SCALE GENOMIC DNA]</scope>
    <source>
        <strain evidence="5 6">MPI-CAGE-CH-0241</strain>
    </source>
</reference>
<dbReference type="GO" id="GO:0008270">
    <property type="term" value="F:zinc ion binding"/>
    <property type="evidence" value="ECO:0007669"/>
    <property type="project" value="InterPro"/>
</dbReference>
<dbReference type="Proteomes" id="UP000777438">
    <property type="component" value="Unassembled WGS sequence"/>
</dbReference>
<accession>A0A9P8VPA0</accession>
<dbReference type="PANTHER" id="PTHR31001">
    <property type="entry name" value="UNCHARACTERIZED TRANSCRIPTIONAL REGULATORY PROTEIN"/>
    <property type="match status" value="1"/>
</dbReference>
<dbReference type="InterPro" id="IPR050613">
    <property type="entry name" value="Sec_Metabolite_Reg"/>
</dbReference>
<proteinExistence type="predicted"/>
<evidence type="ECO:0000256" key="2">
    <source>
        <dbReference type="ARBA" id="ARBA00022723"/>
    </source>
</evidence>
<dbReference type="GO" id="GO:0005634">
    <property type="term" value="C:nucleus"/>
    <property type="evidence" value="ECO:0007669"/>
    <property type="project" value="UniProtKB-SubCell"/>
</dbReference>